<feature type="chain" id="PRO_5001852481" evidence="6">
    <location>
        <begin position="38"/>
        <end position="996"/>
    </location>
</feature>
<dbReference type="EMBL" id="CP009438">
    <property type="protein sequence ID" value="AIS01751.1"/>
    <property type="molecule type" value="Genomic_DNA"/>
</dbReference>
<dbReference type="GO" id="GO:0004252">
    <property type="term" value="F:serine-type endopeptidase activity"/>
    <property type="evidence" value="ECO:0007669"/>
    <property type="project" value="UniProtKB-UniRule"/>
</dbReference>
<dbReference type="InterPro" id="IPR000209">
    <property type="entry name" value="Peptidase_S8/S53_dom"/>
</dbReference>
<dbReference type="InterPro" id="IPR036852">
    <property type="entry name" value="Peptidase_S8/S53_dom_sf"/>
</dbReference>
<evidence type="ECO:0000256" key="1">
    <source>
        <dbReference type="ARBA" id="ARBA00022670"/>
    </source>
</evidence>
<dbReference type="InterPro" id="IPR023828">
    <property type="entry name" value="Peptidase_S8_Ser-AS"/>
</dbReference>
<dbReference type="SUPFAM" id="SSF52025">
    <property type="entry name" value="PA domain"/>
    <property type="match status" value="1"/>
</dbReference>
<reference evidence="11" key="1">
    <citation type="journal article" date="2015" name="J. Biotechnol.">
        <title>Complete genome sequence of the actinobacterium Streptomyces glaucescens GLA.O (DSM 40922) consisting of a linear chromosome and one linear plasmid.</title>
        <authorList>
            <person name="Ortseifen V."/>
            <person name="Winkler A."/>
            <person name="Albersmeier A."/>
            <person name="Wendler S."/>
            <person name="Puhler A."/>
            <person name="Kalinowski J."/>
            <person name="Ruckert C."/>
        </authorList>
    </citation>
    <scope>NUCLEOTIDE SEQUENCE [LARGE SCALE GENOMIC DNA]</scope>
    <source>
        <strain evidence="11">DSM 40922 / GLA O</strain>
    </source>
</reference>
<evidence type="ECO:0000256" key="5">
    <source>
        <dbReference type="PROSITE-ProRule" id="PRU01240"/>
    </source>
</evidence>
<accession>A0A089Z7J2</accession>
<evidence type="ECO:0000256" key="6">
    <source>
        <dbReference type="SAM" id="SignalP"/>
    </source>
</evidence>
<evidence type="ECO:0000259" key="7">
    <source>
        <dbReference type="Pfam" id="PF00082"/>
    </source>
</evidence>
<dbReference type="InterPro" id="IPR003137">
    <property type="entry name" value="PA_domain"/>
</dbReference>
<keyword evidence="1 5" id="KW-0645">Protease</keyword>
<sequence>MSLLPRRTSRNRRAGLAGLLTTAFASLSLPLASTATAVPAAAPIAESATGTYLVTLAGEPLVTYDGGVRDLAATKPAEGGKLDVASAAARRYRAHLTDQQVRVAKKVGATVRQHYAVTTNTFSARLDARQLVRLAHIGNVVHIAPDRFHQATDDRNSTDFLGLSGRKGLWKALGGTAEAGKGIVIGDIDTGIWPENPSFAAPALSSRKPGRTDRHRPYRVGTTTVMHKADGGTFKGTCQTGDSFTAAACNEKVISARYFGEAWLDAVPESNRAGYVSPRDSQGHGTHTAATAAGNADVRAKVDGEDLGTVSGVAPAATIAVYKALWQSKDGQADGGLTSDIVAAIDQAVADGVDVINYSLGGTFESAYDNPAQVALRNAAAAGVFVATAAGNSGPGASSLDNTAPWTTTVAAGTIKSHTGTVTLGNGASHTGISTTVRRQVGPAPLVRGSAVRVPDTVDVYADYCMPDSLDPARTAGKIVVCERGVNGRADKSAEVKRAGGIGLVLVNPGNEGTDGDLHSVPTVHLDNADAAPVRTYAATDGATATLTEGGASDVYPQVAGFSSRGPSLTGNGDLLKPDITAPGVTILAAVSPDGNHGHDFDYYSGTSMATPHISGLAALYLSEHPTWSPMSIKSAMMTTAAPTKTADGKNSDDAFAQGAGEVDARAMLRPGLVYDSGERDWLAYLEGSGVDTGTGVKAIDPSDLNYPSIAIGDLFGKQTVTRTVTATTAGTYRARVDLPGIKATVSPSVLHFSHPGQKRTFTVTLDVTTAPAGRVDTGALTWTSGRTTVRSPIVVTPQIVRAPAEIKGSGSSGSTKFPVTPATSTLTATAYGPVTSPVTEGTLTQMQQISYDAEIPSDTKASQITVRFDAADDTITGVLWGNKVDGVLQDVQVAVPDSDGTVTITVPHPTADALFVSLVAMGTDDETVTPYTYQANHITADSPATGRVTVTPDRARVTPGVPTDLTAAWSGVPADTRSGAWIEYGNGAGTFLTLN</sequence>
<evidence type="ECO:0000313" key="10">
    <source>
        <dbReference type="EMBL" id="AIS01751.1"/>
    </source>
</evidence>
<dbReference type="InterPro" id="IPR045051">
    <property type="entry name" value="SBT"/>
</dbReference>
<dbReference type="GO" id="GO:0006508">
    <property type="term" value="P:proteolysis"/>
    <property type="evidence" value="ECO:0007669"/>
    <property type="project" value="UniProtKB-KW"/>
</dbReference>
<feature type="signal peptide" evidence="6">
    <location>
        <begin position="1"/>
        <end position="37"/>
    </location>
</feature>
<feature type="active site" description="Charge relay system" evidence="4 5">
    <location>
        <position position="284"/>
    </location>
</feature>
<dbReference type="CDD" id="cd04852">
    <property type="entry name" value="Peptidases_S8_3"/>
    <property type="match status" value="1"/>
</dbReference>
<gene>
    <name evidence="10" type="ORF">SGLAU_29085</name>
</gene>
<protein>
    <submittedName>
        <fullName evidence="10">Putative serine protease</fullName>
    </submittedName>
</protein>
<feature type="domain" description="PA" evidence="8">
    <location>
        <begin position="462"/>
        <end position="532"/>
    </location>
</feature>
<dbReference type="Gene3D" id="2.60.40.2310">
    <property type="match status" value="1"/>
</dbReference>
<dbReference type="PROSITE" id="PS00138">
    <property type="entry name" value="SUBTILASE_SER"/>
    <property type="match status" value="1"/>
</dbReference>
<keyword evidence="3 5" id="KW-0720">Serine protease</keyword>
<dbReference type="PRINTS" id="PR00723">
    <property type="entry name" value="SUBTILISIN"/>
</dbReference>
<keyword evidence="2 5" id="KW-0378">Hydrolase</keyword>
<proteinExistence type="inferred from homology"/>
<feature type="active site" description="Charge relay system" evidence="4 5">
    <location>
        <position position="189"/>
    </location>
</feature>
<feature type="domain" description="Subtilisin-like protease fibronectin type-III" evidence="9">
    <location>
        <begin position="704"/>
        <end position="796"/>
    </location>
</feature>
<dbReference type="Gene3D" id="3.50.30.30">
    <property type="match status" value="1"/>
</dbReference>
<evidence type="ECO:0000256" key="4">
    <source>
        <dbReference type="PIRSR" id="PIRSR615500-1"/>
    </source>
</evidence>
<dbReference type="Pfam" id="PF00082">
    <property type="entry name" value="Peptidase_S8"/>
    <property type="match status" value="1"/>
</dbReference>
<dbReference type="Pfam" id="PF02225">
    <property type="entry name" value="PA"/>
    <property type="match status" value="1"/>
</dbReference>
<dbReference type="SUPFAM" id="SSF52743">
    <property type="entry name" value="Subtilisin-like"/>
    <property type="match status" value="1"/>
</dbReference>
<dbReference type="AlphaFoldDB" id="A0A089Z7J2"/>
<comment type="similarity">
    <text evidence="5">Belongs to the peptidase S8 family.</text>
</comment>
<dbReference type="eggNOG" id="COG1404">
    <property type="taxonomic scope" value="Bacteria"/>
</dbReference>
<keyword evidence="6" id="KW-0732">Signal</keyword>
<dbReference type="InterPro" id="IPR034197">
    <property type="entry name" value="Peptidases_S8_3"/>
</dbReference>
<name>A0A089Z7J2_STRGA</name>
<dbReference type="InterPro" id="IPR015500">
    <property type="entry name" value="Peptidase_S8_subtilisin-rel"/>
</dbReference>
<evidence type="ECO:0000256" key="3">
    <source>
        <dbReference type="ARBA" id="ARBA00022825"/>
    </source>
</evidence>
<dbReference type="RefSeq" id="WP_244315275.1">
    <property type="nucleotide sequence ID" value="NZ_CP009438.1"/>
</dbReference>
<organism evidence="10 11">
    <name type="scientific">Streptomyces glaucescens</name>
    <dbReference type="NCBI Taxonomy" id="1907"/>
    <lineage>
        <taxon>Bacteria</taxon>
        <taxon>Bacillati</taxon>
        <taxon>Actinomycetota</taxon>
        <taxon>Actinomycetes</taxon>
        <taxon>Kitasatosporales</taxon>
        <taxon>Streptomycetaceae</taxon>
        <taxon>Streptomyces</taxon>
    </lineage>
</organism>
<dbReference type="InterPro" id="IPR041469">
    <property type="entry name" value="Subtilisin-like_FN3"/>
</dbReference>
<evidence type="ECO:0000259" key="9">
    <source>
        <dbReference type="Pfam" id="PF17766"/>
    </source>
</evidence>
<evidence type="ECO:0000259" key="8">
    <source>
        <dbReference type="Pfam" id="PF02225"/>
    </source>
</evidence>
<dbReference type="Proteomes" id="UP000029482">
    <property type="component" value="Chromosome"/>
</dbReference>
<keyword evidence="11" id="KW-1185">Reference proteome</keyword>
<evidence type="ECO:0000256" key="2">
    <source>
        <dbReference type="ARBA" id="ARBA00022801"/>
    </source>
</evidence>
<dbReference type="InterPro" id="IPR046450">
    <property type="entry name" value="PA_dom_sf"/>
</dbReference>
<dbReference type="Gene3D" id="3.40.50.200">
    <property type="entry name" value="Peptidase S8/S53 domain"/>
    <property type="match status" value="1"/>
</dbReference>
<evidence type="ECO:0000313" key="11">
    <source>
        <dbReference type="Proteomes" id="UP000029482"/>
    </source>
</evidence>
<dbReference type="CDD" id="cd02120">
    <property type="entry name" value="PA_subtilisin_like"/>
    <property type="match status" value="1"/>
</dbReference>
<feature type="domain" description="Peptidase S8/S53" evidence="7">
    <location>
        <begin position="180"/>
        <end position="661"/>
    </location>
</feature>
<dbReference type="PROSITE" id="PS51892">
    <property type="entry name" value="SUBTILASE"/>
    <property type="match status" value="1"/>
</dbReference>
<dbReference type="PANTHER" id="PTHR10795">
    <property type="entry name" value="PROPROTEIN CONVERTASE SUBTILISIN/KEXIN"/>
    <property type="match status" value="1"/>
</dbReference>
<dbReference type="HOGENOM" id="CLU_000625_3_0_11"/>
<dbReference type="KEGG" id="sgu:SGLAU_29085"/>
<dbReference type="Pfam" id="PF17766">
    <property type="entry name" value="fn3_6"/>
    <property type="match status" value="1"/>
</dbReference>
<feature type="active site" description="Charge relay system" evidence="4 5">
    <location>
        <position position="608"/>
    </location>
</feature>